<evidence type="ECO:0000256" key="1">
    <source>
        <dbReference type="RuleBase" id="RU363097"/>
    </source>
</evidence>
<keyword evidence="1" id="KW-0443">Lipid metabolism</keyword>
<comment type="similarity">
    <text evidence="1">Belongs to the fatty acyl-CoA reductase family.</text>
</comment>
<dbReference type="Gene3D" id="3.40.50.720">
    <property type="entry name" value="NAD(P)-binding Rossmann-like Domain"/>
    <property type="match status" value="1"/>
</dbReference>
<comment type="catalytic activity">
    <reaction evidence="1">
        <text>a long-chain fatty acyl-CoA + 2 NADPH + 2 H(+) = a long-chain primary fatty alcohol + 2 NADP(+) + CoA</text>
        <dbReference type="Rhea" id="RHEA:52716"/>
        <dbReference type="ChEBI" id="CHEBI:15378"/>
        <dbReference type="ChEBI" id="CHEBI:57287"/>
        <dbReference type="ChEBI" id="CHEBI:57783"/>
        <dbReference type="ChEBI" id="CHEBI:58349"/>
        <dbReference type="ChEBI" id="CHEBI:77396"/>
        <dbReference type="ChEBI" id="CHEBI:83139"/>
        <dbReference type="EC" id="1.2.1.84"/>
    </reaction>
</comment>
<dbReference type="OrthoDB" id="429813at2759"/>
<dbReference type="EMBL" id="JADFTS010000008">
    <property type="protein sequence ID" value="KAF9592874.1"/>
    <property type="molecule type" value="Genomic_DNA"/>
</dbReference>
<protein>
    <recommendedName>
        <fullName evidence="1">Fatty acyl-CoA reductase</fullName>
        <ecNumber evidence="1">1.2.1.84</ecNumber>
    </recommendedName>
</protein>
<dbReference type="AlphaFoldDB" id="A0A835H4R2"/>
<dbReference type="InterPro" id="IPR036291">
    <property type="entry name" value="NAD(P)-bd_dom_sf"/>
</dbReference>
<dbReference type="CDD" id="cd05236">
    <property type="entry name" value="FAR-N_SDR_e"/>
    <property type="match status" value="1"/>
</dbReference>
<dbReference type="Proteomes" id="UP000631114">
    <property type="component" value="Unassembled WGS sequence"/>
</dbReference>
<dbReference type="EC" id="1.2.1.84" evidence="1"/>
<keyword evidence="1" id="KW-0560">Oxidoreductase</keyword>
<proteinExistence type="inferred from homology"/>
<keyword evidence="4" id="KW-1185">Reference proteome</keyword>
<evidence type="ECO:0000313" key="4">
    <source>
        <dbReference type="Proteomes" id="UP000631114"/>
    </source>
</evidence>
<reference evidence="3 4" key="1">
    <citation type="submission" date="2020-10" db="EMBL/GenBank/DDBJ databases">
        <title>The Coptis chinensis genome and diversification of protoberbering-type alkaloids.</title>
        <authorList>
            <person name="Wang B."/>
            <person name="Shu S."/>
            <person name="Song C."/>
            <person name="Liu Y."/>
        </authorList>
    </citation>
    <scope>NUCLEOTIDE SEQUENCE [LARGE SCALE GENOMIC DNA]</scope>
    <source>
        <strain evidence="3">HL-2020</strain>
        <tissue evidence="3">Leaf</tissue>
    </source>
</reference>
<keyword evidence="1" id="KW-0521">NADP</keyword>
<dbReference type="InterPro" id="IPR013120">
    <property type="entry name" value="FAR_NAD-bd"/>
</dbReference>
<evidence type="ECO:0000259" key="2">
    <source>
        <dbReference type="Pfam" id="PF07993"/>
    </source>
</evidence>
<dbReference type="GO" id="GO:0102965">
    <property type="term" value="F:alcohol-forming long-chain fatty acyl-CoA reductase activity"/>
    <property type="evidence" value="ECO:0007669"/>
    <property type="project" value="UniProtKB-EC"/>
</dbReference>
<sequence length="536" mass="60035">MSSLFLHRVSFASKEKTIDDLLENKKSNMVKLCCKKYSCNATISSELSSHLSELTVLPTMSKRIPLPALTSVGIKEVALNEKIKEEMKPKEMVFSDGIGIVRFLRGKVFLITGATGFLAKVLIEKILRTVPDVGKIYVLMKAKDKEVAMERLKKEIINTELFKRVHQSHGKSHQAFMLNKLVAVVGNVCESNLGMEVDLADSLVNEVDIVVNSAGNTTFDERFDVSLSTNTLGPCRVLSFAKRCKKLVVFVHVSTAYVNGERQGVILEKPFSIGDSIAREKASLECPARFIPPLDVDAELKRALDRMDDSQANIVSHKMKELGLERARKYGWQDTYVFSKAMAEMMIDSQREDIPVVIIRPSVIVGTYKEPIPGWIEGIRMMDPVIISYGKGELTGFPFDPKGVLDTVPADMVVNAILAATVKHASNRKPGLSIYQIASSVANPLVFEDLLSYIFQYFCSSPYMDLNRRPINVQRMKVFNSIGDFNTHIQTEAVQKSEDSKGRMSRRRIQRSLDIAKHLAEIYLPYTFYGGRSDVC</sequence>
<gene>
    <name evidence="3" type="ORF">IFM89_018454</name>
</gene>
<dbReference type="SUPFAM" id="SSF51735">
    <property type="entry name" value="NAD(P)-binding Rossmann-fold domains"/>
    <property type="match status" value="1"/>
</dbReference>
<dbReference type="GO" id="GO:0010345">
    <property type="term" value="P:suberin biosynthetic process"/>
    <property type="evidence" value="ECO:0007669"/>
    <property type="project" value="TreeGrafter"/>
</dbReference>
<name>A0A835H4R2_9MAGN</name>
<dbReference type="PANTHER" id="PTHR11011">
    <property type="entry name" value="MALE STERILITY PROTEIN 2-RELATED"/>
    <property type="match status" value="1"/>
</dbReference>
<dbReference type="InterPro" id="IPR026055">
    <property type="entry name" value="FAR"/>
</dbReference>
<organism evidence="3 4">
    <name type="scientific">Coptis chinensis</name>
    <dbReference type="NCBI Taxonomy" id="261450"/>
    <lineage>
        <taxon>Eukaryota</taxon>
        <taxon>Viridiplantae</taxon>
        <taxon>Streptophyta</taxon>
        <taxon>Embryophyta</taxon>
        <taxon>Tracheophyta</taxon>
        <taxon>Spermatophyta</taxon>
        <taxon>Magnoliopsida</taxon>
        <taxon>Ranunculales</taxon>
        <taxon>Ranunculaceae</taxon>
        <taxon>Coptidoideae</taxon>
        <taxon>Coptis</taxon>
    </lineage>
</organism>
<comment type="caution">
    <text evidence="3">The sequence shown here is derived from an EMBL/GenBank/DDBJ whole genome shotgun (WGS) entry which is preliminary data.</text>
</comment>
<dbReference type="GO" id="GO:0080019">
    <property type="term" value="F:alcohol-forming very long-chain fatty acyl-CoA reductase activity"/>
    <property type="evidence" value="ECO:0007669"/>
    <property type="project" value="InterPro"/>
</dbReference>
<dbReference type="PANTHER" id="PTHR11011:SF45">
    <property type="entry name" value="FATTY ACYL-COA REDUCTASE CG8306-RELATED"/>
    <property type="match status" value="1"/>
</dbReference>
<dbReference type="Pfam" id="PF07993">
    <property type="entry name" value="NAD_binding_4"/>
    <property type="match status" value="1"/>
</dbReference>
<evidence type="ECO:0000313" key="3">
    <source>
        <dbReference type="EMBL" id="KAF9592874.1"/>
    </source>
</evidence>
<feature type="domain" description="Thioester reductase (TE)" evidence="2">
    <location>
        <begin position="111"/>
        <end position="417"/>
    </location>
</feature>
<keyword evidence="1" id="KW-0444">Lipid biosynthesis</keyword>
<comment type="function">
    <text evidence="1">Catalyzes the reduction of fatty acyl-CoA to fatty alcohols.</text>
</comment>
<dbReference type="GO" id="GO:0035336">
    <property type="term" value="P:long-chain fatty-acyl-CoA metabolic process"/>
    <property type="evidence" value="ECO:0007669"/>
    <property type="project" value="TreeGrafter"/>
</dbReference>
<accession>A0A835H4R2</accession>